<dbReference type="EMBL" id="QYUJ01000014">
    <property type="protein sequence ID" value="RJF73369.1"/>
    <property type="molecule type" value="Genomic_DNA"/>
</dbReference>
<gene>
    <name evidence="3" type="ORF">D3875_19280</name>
</gene>
<dbReference type="PANTHER" id="PTHR36840">
    <property type="entry name" value="BLL5714 PROTEIN"/>
    <property type="match status" value="1"/>
</dbReference>
<evidence type="ECO:0000256" key="2">
    <source>
        <dbReference type="SAM" id="Phobius"/>
    </source>
</evidence>
<feature type="transmembrane region" description="Helical" evidence="2">
    <location>
        <begin position="313"/>
        <end position="333"/>
    </location>
</feature>
<proteinExistence type="predicted"/>
<dbReference type="Proteomes" id="UP000286287">
    <property type="component" value="Unassembled WGS sequence"/>
</dbReference>
<dbReference type="AlphaFoldDB" id="A0A418VBG0"/>
<evidence type="ECO:0000313" key="4">
    <source>
        <dbReference type="Proteomes" id="UP000286287"/>
    </source>
</evidence>
<keyword evidence="2" id="KW-0472">Membrane</keyword>
<keyword evidence="2" id="KW-1133">Transmembrane helix</keyword>
<feature type="transmembrane region" description="Helical" evidence="2">
    <location>
        <begin position="279"/>
        <end position="301"/>
    </location>
</feature>
<comment type="caution">
    <text evidence="3">The sequence shown here is derived from an EMBL/GenBank/DDBJ whole genome shotgun (WGS) entry which is preliminary data.</text>
</comment>
<organism evidence="3 4">
    <name type="scientific">Deinococcus cavernae</name>
    <dbReference type="NCBI Taxonomy" id="2320857"/>
    <lineage>
        <taxon>Bacteria</taxon>
        <taxon>Thermotogati</taxon>
        <taxon>Deinococcota</taxon>
        <taxon>Deinococci</taxon>
        <taxon>Deinococcales</taxon>
        <taxon>Deinococcaceae</taxon>
        <taxon>Deinococcus</taxon>
    </lineage>
</organism>
<evidence type="ECO:0000313" key="3">
    <source>
        <dbReference type="EMBL" id="RJF73369.1"/>
    </source>
</evidence>
<feature type="transmembrane region" description="Helical" evidence="2">
    <location>
        <begin position="146"/>
        <end position="167"/>
    </location>
</feature>
<sequence length="428" mass="45947">MTGASPSDSEVDLQDAPHTTAGKGREQKVSWLELFFDLIFVVAFDQLAKRLGDAPTLENVAAFTLMFLAVWWAWAGNALLSARYGNEGRVYRWGTVLELISMTLIAITVRGDLHQTGWMFAAAYGVNRVIQGVTSLMESRTHAGPFARRSGGGTLVVAALWLGSLALPSGSTAQFGVWVGALLSDLLLPLMIRRSQTSQTDLPHEEHLPERVGLLQIIALGAVLNEVVGGSRRQELGVQTLVPALMSILTVVALWRLYFDQARALPLLFAHLGGQLGRLQAWLYGHVPFTLSIVTLGVGLGHGISEADARKDAIQQQFVVWPLVGAFLTLAFLRLNSLRAAHFGSLAGRRRDRSLPAVLVAAALVGTLAFLDLNTLQLQLLVAAVAVLAAIVVATDPVTRQLGRLEEKVNEVVTEAGSRASAEEGSGG</sequence>
<evidence type="ECO:0000256" key="1">
    <source>
        <dbReference type="SAM" id="MobiDB-lite"/>
    </source>
</evidence>
<dbReference type="OrthoDB" id="9798526at2"/>
<dbReference type="Pfam" id="PF06772">
    <property type="entry name" value="LtrA"/>
    <property type="match status" value="1"/>
</dbReference>
<dbReference type="InterPro" id="IPR010640">
    <property type="entry name" value="Low_temperature_requirement_A"/>
</dbReference>
<keyword evidence="2" id="KW-0812">Transmembrane</keyword>
<reference evidence="3 4" key="1">
    <citation type="submission" date="2018-09" db="EMBL/GenBank/DDBJ databases">
        <authorList>
            <person name="Zhu H."/>
        </authorList>
    </citation>
    <scope>NUCLEOTIDE SEQUENCE [LARGE SCALE GENOMIC DNA]</scope>
    <source>
        <strain evidence="3 4">K2S05-167</strain>
    </source>
</reference>
<feature type="region of interest" description="Disordered" evidence="1">
    <location>
        <begin position="1"/>
        <end position="22"/>
    </location>
</feature>
<accession>A0A418VBG0</accession>
<keyword evidence="4" id="KW-1185">Reference proteome</keyword>
<feature type="transmembrane region" description="Helical" evidence="2">
    <location>
        <begin position="377"/>
        <end position="395"/>
    </location>
</feature>
<feature type="transmembrane region" description="Helical" evidence="2">
    <location>
        <begin position="354"/>
        <end position="371"/>
    </location>
</feature>
<name>A0A418VBG0_9DEIO</name>
<feature type="transmembrane region" description="Helical" evidence="2">
    <location>
        <begin position="236"/>
        <end position="258"/>
    </location>
</feature>
<protein>
    <submittedName>
        <fullName evidence="3">Low temperature requirement A</fullName>
    </submittedName>
</protein>
<dbReference type="RefSeq" id="WP_119766102.1">
    <property type="nucleotide sequence ID" value="NZ_QYUJ01000014.1"/>
</dbReference>
<feature type="transmembrane region" description="Helical" evidence="2">
    <location>
        <begin position="60"/>
        <end position="84"/>
    </location>
</feature>
<dbReference type="PANTHER" id="PTHR36840:SF1">
    <property type="entry name" value="BLL5714 PROTEIN"/>
    <property type="match status" value="1"/>
</dbReference>